<organism evidence="2 3">
    <name type="scientific">Euroglyphus maynei</name>
    <name type="common">Mayne's house dust mite</name>
    <dbReference type="NCBI Taxonomy" id="6958"/>
    <lineage>
        <taxon>Eukaryota</taxon>
        <taxon>Metazoa</taxon>
        <taxon>Ecdysozoa</taxon>
        <taxon>Arthropoda</taxon>
        <taxon>Chelicerata</taxon>
        <taxon>Arachnida</taxon>
        <taxon>Acari</taxon>
        <taxon>Acariformes</taxon>
        <taxon>Sarcoptiformes</taxon>
        <taxon>Astigmata</taxon>
        <taxon>Psoroptidia</taxon>
        <taxon>Analgoidea</taxon>
        <taxon>Pyroglyphidae</taxon>
        <taxon>Pyroglyphinae</taxon>
        <taxon>Euroglyphus</taxon>
    </lineage>
</organism>
<dbReference type="AlphaFoldDB" id="A0A1Y3B931"/>
<protein>
    <submittedName>
        <fullName evidence="2">Uncharacterized protein</fullName>
    </submittedName>
</protein>
<name>A0A1Y3B931_EURMA</name>
<evidence type="ECO:0000256" key="1">
    <source>
        <dbReference type="SAM" id="MobiDB-lite"/>
    </source>
</evidence>
<evidence type="ECO:0000313" key="3">
    <source>
        <dbReference type="Proteomes" id="UP000194236"/>
    </source>
</evidence>
<accession>A0A1Y3B931</accession>
<sequence length="102" mass="10938">MTILPKKKQSKQQTANDEQHEHHNVVVVGGTAQSSVVATGGGGGPNQLSTNGRVVSQWSSTRNVVGNGECPVDKRPAPDNGHATHGSQHSSKRRHRNVQRNM</sequence>
<dbReference type="EMBL" id="MUJZ01037759">
    <property type="protein sequence ID" value="OTF76383.1"/>
    <property type="molecule type" value="Genomic_DNA"/>
</dbReference>
<feature type="compositionally biased region" description="Basic residues" evidence="1">
    <location>
        <begin position="1"/>
        <end position="10"/>
    </location>
</feature>
<comment type="caution">
    <text evidence="2">The sequence shown here is derived from an EMBL/GenBank/DDBJ whole genome shotgun (WGS) entry which is preliminary data.</text>
</comment>
<proteinExistence type="predicted"/>
<keyword evidence="3" id="KW-1185">Reference proteome</keyword>
<feature type="region of interest" description="Disordered" evidence="1">
    <location>
        <begin position="63"/>
        <end position="102"/>
    </location>
</feature>
<dbReference type="Proteomes" id="UP000194236">
    <property type="component" value="Unassembled WGS sequence"/>
</dbReference>
<gene>
    <name evidence="2" type="ORF">BLA29_004324</name>
</gene>
<evidence type="ECO:0000313" key="2">
    <source>
        <dbReference type="EMBL" id="OTF76383.1"/>
    </source>
</evidence>
<feature type="region of interest" description="Disordered" evidence="1">
    <location>
        <begin position="1"/>
        <end position="51"/>
    </location>
</feature>
<feature type="compositionally biased region" description="Basic residues" evidence="1">
    <location>
        <begin position="90"/>
        <end position="102"/>
    </location>
</feature>
<reference evidence="2 3" key="1">
    <citation type="submission" date="2017-03" db="EMBL/GenBank/DDBJ databases">
        <title>Genome Survey of Euroglyphus maynei.</title>
        <authorList>
            <person name="Arlian L.G."/>
            <person name="Morgan M.S."/>
            <person name="Rider S.D."/>
        </authorList>
    </citation>
    <scope>NUCLEOTIDE SEQUENCE [LARGE SCALE GENOMIC DNA]</scope>
    <source>
        <strain evidence="2">Arlian Lab</strain>
        <tissue evidence="2">Whole body</tissue>
    </source>
</reference>